<dbReference type="VEuPathDB" id="FungiDB:CJJ09_000229"/>
<dbReference type="VEuPathDB" id="FungiDB:QG37_00695"/>
<keyword evidence="5" id="KW-0012">Acyltransferase</keyword>
<dbReference type="GO" id="GO:0006631">
    <property type="term" value="P:fatty acid metabolic process"/>
    <property type="evidence" value="ECO:0007669"/>
    <property type="project" value="TreeGrafter"/>
</dbReference>
<sequence length="788" mass="92312">MADTIANSDFDVNILDNALTEPNVELTFPLPTDKETVLDLETNEKVSNSFSLLGNFIKFFSSIKYDDIYSNGEFKYSVSKIGGKFNRMSKEFMAERLQKTDEKLDELVYKLVDLELRMNLIKAKDFLKRYTEVKNFMIKYYSAENEKNLPQFGSPTFLKVCYITVIKTVRKMFPQGVWVNREQMSSLYKRYLENPMSIILLPNHQSHIDYVMLHLILIRFQMSIPTVIAGENLNVAIFGRIMKGLGGIFIKRSFNNELYTERNLTNYVEYVLMNKIHFEVFIEGTRSRDGKLLLPKYGILKTLVSIYLKQRRQEGNRNFDMLMQPISITYERIYEADGYLDELIGSDKKQESFVNILSNGISNLVYGVDRDDSKKEVTKDGFVTNVNRTLHGKIFVKLADCFTLSSYVEDPKNRVDYEAEDDASVSEQDINLKKLGFKILHAINNASYLPECAIVGMVIQTYHYMSGKAEFNAADLLPMLDFLINVYQEENLSPTNSKILKAIQELTPDQKIELIKMQIISFFKFTRINPETNVVRVDNSFELLYYKNLTIHLLIHKCLVSLILLKTLDRMQINKLFYIFTGFLKNEFLFDYNYNPRHNLSYILERYQELGVISDSFEVKNKYFHNVLATIILPFIESFMICVDELNSTVVKFYANSQNKITEQQLISDNLMLKDYPTTKSLLKIIQKENMKMFEKGNLHFHIETYNKQYLLSFLFYLNNLKLIKIFKNKSKTKAYVIIRNLRDLKFILNFLQRFIMKSEVDNISLNYMIDIVDKNFERDANEYRAKL</sequence>
<dbReference type="GO" id="GO:0004366">
    <property type="term" value="F:glycerol-3-phosphate O-acyltransferase activity"/>
    <property type="evidence" value="ECO:0007669"/>
    <property type="project" value="TreeGrafter"/>
</dbReference>
<evidence type="ECO:0000256" key="3">
    <source>
        <dbReference type="ARBA" id="ARBA00022679"/>
    </source>
</evidence>
<gene>
    <name evidence="7" type="ORF">QG37_00695</name>
</gene>
<name>A0A0L0P853_CANAR</name>
<dbReference type="Proteomes" id="UP000037122">
    <property type="component" value="Unassembled WGS sequence"/>
</dbReference>
<dbReference type="GO" id="GO:0006072">
    <property type="term" value="P:glycerol-3-phosphate metabolic process"/>
    <property type="evidence" value="ECO:0007669"/>
    <property type="project" value="TreeGrafter"/>
</dbReference>
<dbReference type="SMART" id="SM00563">
    <property type="entry name" value="PlsC"/>
    <property type="match status" value="1"/>
</dbReference>
<keyword evidence="4" id="KW-0472">Membrane</keyword>
<dbReference type="InterPro" id="IPR045520">
    <property type="entry name" value="GPAT/DHAPAT_C"/>
</dbReference>
<dbReference type="VEuPathDB" id="FungiDB:B9J08_003884"/>
<dbReference type="PANTHER" id="PTHR12563">
    <property type="entry name" value="GLYCEROL-3-PHOSPHATE ACYLTRANSFERASE"/>
    <property type="match status" value="1"/>
</dbReference>
<proteinExistence type="inferred from homology"/>
<dbReference type="VEuPathDB" id="FungiDB:CJJ07_001827"/>
<feature type="domain" description="Phospholipid/glycerol acyltransferase" evidence="6">
    <location>
        <begin position="198"/>
        <end position="331"/>
    </location>
</feature>
<dbReference type="GO" id="GO:0008654">
    <property type="term" value="P:phospholipid biosynthetic process"/>
    <property type="evidence" value="ECO:0007669"/>
    <property type="project" value="TreeGrafter"/>
</dbReference>
<dbReference type="SUPFAM" id="SSF69593">
    <property type="entry name" value="Glycerol-3-phosphate (1)-acyltransferase"/>
    <property type="match status" value="1"/>
</dbReference>
<protein>
    <recommendedName>
        <fullName evidence="6">Phospholipid/glycerol acyltransferase domain-containing protein</fullName>
    </recommendedName>
</protein>
<evidence type="ECO:0000313" key="8">
    <source>
        <dbReference type="Proteomes" id="UP000037122"/>
    </source>
</evidence>
<dbReference type="Pfam" id="PF19277">
    <property type="entry name" value="GPAT_C"/>
    <property type="match status" value="1"/>
</dbReference>
<dbReference type="VEuPathDB" id="FungiDB:CJI97_003956"/>
<dbReference type="VEuPathDB" id="FungiDB:CJI96_0002409"/>
<dbReference type="EMBL" id="LGST01000005">
    <property type="protein sequence ID" value="KNE02206.1"/>
    <property type="molecule type" value="Genomic_DNA"/>
</dbReference>
<evidence type="ECO:0000256" key="5">
    <source>
        <dbReference type="ARBA" id="ARBA00023315"/>
    </source>
</evidence>
<organism evidence="7 8">
    <name type="scientific">Candidozyma auris</name>
    <name type="common">Yeast</name>
    <name type="synonym">Candida auris</name>
    <dbReference type="NCBI Taxonomy" id="498019"/>
    <lineage>
        <taxon>Eukaryota</taxon>
        <taxon>Fungi</taxon>
        <taxon>Dikarya</taxon>
        <taxon>Ascomycota</taxon>
        <taxon>Saccharomycotina</taxon>
        <taxon>Pichiomycetes</taxon>
        <taxon>Metschnikowiaceae</taxon>
        <taxon>Candidozyma</taxon>
    </lineage>
</organism>
<evidence type="ECO:0000313" key="7">
    <source>
        <dbReference type="EMBL" id="KNE02206.1"/>
    </source>
</evidence>
<dbReference type="InterPro" id="IPR022284">
    <property type="entry name" value="GPAT/DHAPAT"/>
</dbReference>
<evidence type="ECO:0000256" key="1">
    <source>
        <dbReference type="ARBA" id="ARBA00004184"/>
    </source>
</evidence>
<comment type="similarity">
    <text evidence="2">Belongs to the GPAT/DAPAT family.</text>
</comment>
<dbReference type="AlphaFoldDB" id="A0A0L0P853"/>
<dbReference type="GO" id="GO:0031966">
    <property type="term" value="C:mitochondrial membrane"/>
    <property type="evidence" value="ECO:0007669"/>
    <property type="project" value="TreeGrafter"/>
</dbReference>
<dbReference type="GO" id="GO:0019432">
    <property type="term" value="P:triglyceride biosynthetic process"/>
    <property type="evidence" value="ECO:0007669"/>
    <property type="project" value="TreeGrafter"/>
</dbReference>
<evidence type="ECO:0000259" key="6">
    <source>
        <dbReference type="SMART" id="SM00563"/>
    </source>
</evidence>
<evidence type="ECO:0000256" key="4">
    <source>
        <dbReference type="ARBA" id="ARBA00023136"/>
    </source>
</evidence>
<dbReference type="PANTHER" id="PTHR12563:SF17">
    <property type="entry name" value="DIHYDROXYACETONE PHOSPHATE ACYLTRANSFERASE"/>
    <property type="match status" value="1"/>
</dbReference>
<keyword evidence="3" id="KW-0808">Transferase</keyword>
<dbReference type="CDD" id="cd07993">
    <property type="entry name" value="LPLAT_DHAPAT-like"/>
    <property type="match status" value="1"/>
</dbReference>
<dbReference type="InterPro" id="IPR002123">
    <property type="entry name" value="Plipid/glycerol_acylTrfase"/>
</dbReference>
<comment type="caution">
    <text evidence="7">The sequence shown here is derived from an EMBL/GenBank/DDBJ whole genome shotgun (WGS) entry which is preliminary data.</text>
</comment>
<dbReference type="Pfam" id="PF01553">
    <property type="entry name" value="Acyltransferase"/>
    <property type="match status" value="1"/>
</dbReference>
<comment type="subcellular location">
    <subcellularLocation>
        <location evidence="1">Endomembrane system</location>
        <topology evidence="1">Peripheral membrane protein</topology>
    </subcellularLocation>
</comment>
<dbReference type="GO" id="GO:0012505">
    <property type="term" value="C:endomembrane system"/>
    <property type="evidence" value="ECO:0007669"/>
    <property type="project" value="UniProtKB-SubCell"/>
</dbReference>
<dbReference type="InterPro" id="IPR041728">
    <property type="entry name" value="GPAT/DHAPAT_LPLAT"/>
</dbReference>
<evidence type="ECO:0000256" key="2">
    <source>
        <dbReference type="ARBA" id="ARBA00007937"/>
    </source>
</evidence>
<accession>A0A0L0P853</accession>
<reference evidence="8" key="1">
    <citation type="journal article" date="2015" name="BMC Genomics">
        <title>Draft genome of a commonly misdiagnosed multidrug resistant pathogen Candida auris.</title>
        <authorList>
            <person name="Chatterjee S."/>
            <person name="Alampalli S.V."/>
            <person name="Nageshan R.K."/>
            <person name="Chettiar S.T."/>
            <person name="Joshi S."/>
            <person name="Tatu U.S."/>
        </authorList>
    </citation>
    <scope>NUCLEOTIDE SEQUENCE [LARGE SCALE GENOMIC DNA]</scope>
    <source>
        <strain evidence="8">6684</strain>
    </source>
</reference>